<feature type="transmembrane region" description="Helical" evidence="9">
    <location>
        <begin position="490"/>
        <end position="512"/>
    </location>
</feature>
<feature type="region of interest" description="Disordered" evidence="8">
    <location>
        <begin position="521"/>
        <end position="594"/>
    </location>
</feature>
<keyword evidence="7" id="KW-0046">Antibiotic resistance</keyword>
<evidence type="ECO:0000259" key="10">
    <source>
        <dbReference type="PROSITE" id="PS50850"/>
    </source>
</evidence>
<evidence type="ECO:0000313" key="12">
    <source>
        <dbReference type="Proteomes" id="UP000297948"/>
    </source>
</evidence>
<evidence type="ECO:0000256" key="5">
    <source>
        <dbReference type="ARBA" id="ARBA00022989"/>
    </source>
</evidence>
<dbReference type="GO" id="GO:0046677">
    <property type="term" value="P:response to antibiotic"/>
    <property type="evidence" value="ECO:0007669"/>
    <property type="project" value="UniProtKB-KW"/>
</dbReference>
<evidence type="ECO:0000256" key="4">
    <source>
        <dbReference type="ARBA" id="ARBA00022692"/>
    </source>
</evidence>
<comment type="subcellular location">
    <subcellularLocation>
        <location evidence="1">Cell membrane</location>
        <topology evidence="1">Multi-pass membrane protein</topology>
    </subcellularLocation>
</comment>
<feature type="transmembrane region" description="Helical" evidence="9">
    <location>
        <begin position="325"/>
        <end position="342"/>
    </location>
</feature>
<dbReference type="GO" id="GO:0005886">
    <property type="term" value="C:plasma membrane"/>
    <property type="evidence" value="ECO:0007669"/>
    <property type="project" value="UniProtKB-SubCell"/>
</dbReference>
<evidence type="ECO:0000256" key="6">
    <source>
        <dbReference type="ARBA" id="ARBA00023136"/>
    </source>
</evidence>
<dbReference type="Pfam" id="PF07690">
    <property type="entry name" value="MFS_1"/>
    <property type="match status" value="1"/>
</dbReference>
<feature type="compositionally biased region" description="Low complexity" evidence="8">
    <location>
        <begin position="554"/>
        <end position="571"/>
    </location>
</feature>
<feature type="transmembrane region" description="Helical" evidence="9">
    <location>
        <begin position="354"/>
        <end position="373"/>
    </location>
</feature>
<name>A0A4Z0H1T0_9ACTN</name>
<feature type="transmembrane region" description="Helical" evidence="9">
    <location>
        <begin position="99"/>
        <end position="118"/>
    </location>
</feature>
<dbReference type="AlphaFoldDB" id="A0A4Z0H1T0"/>
<keyword evidence="12" id="KW-1185">Reference proteome</keyword>
<evidence type="ECO:0000256" key="3">
    <source>
        <dbReference type="ARBA" id="ARBA00022475"/>
    </source>
</evidence>
<dbReference type="OrthoDB" id="9781469at2"/>
<evidence type="ECO:0000256" key="1">
    <source>
        <dbReference type="ARBA" id="ARBA00004651"/>
    </source>
</evidence>
<dbReference type="CDD" id="cd17321">
    <property type="entry name" value="MFS_MMR_MDR_like"/>
    <property type="match status" value="1"/>
</dbReference>
<reference evidence="11 12" key="1">
    <citation type="submission" date="2019-03" db="EMBL/GenBank/DDBJ databases">
        <authorList>
            <person name="Gonzalez-Pimentel J.L."/>
        </authorList>
    </citation>
    <scope>NUCLEOTIDE SEQUENCE [LARGE SCALE GENOMIC DNA]</scope>
    <source>
        <strain evidence="11 12">JCM 31289</strain>
    </source>
</reference>
<feature type="transmembrane region" description="Helical" evidence="9">
    <location>
        <begin position="379"/>
        <end position="397"/>
    </location>
</feature>
<feature type="transmembrane region" description="Helical" evidence="9">
    <location>
        <begin position="69"/>
        <end position="87"/>
    </location>
</feature>
<dbReference type="GO" id="GO:0022857">
    <property type="term" value="F:transmembrane transporter activity"/>
    <property type="evidence" value="ECO:0007669"/>
    <property type="project" value="InterPro"/>
</dbReference>
<gene>
    <name evidence="11" type="ORF">E4099_20000</name>
</gene>
<evidence type="ECO:0000256" key="9">
    <source>
        <dbReference type="SAM" id="Phobius"/>
    </source>
</evidence>
<dbReference type="Proteomes" id="UP000297948">
    <property type="component" value="Unassembled WGS sequence"/>
</dbReference>
<keyword evidence="6 9" id="KW-0472">Membrane</keyword>
<proteinExistence type="predicted"/>
<dbReference type="PANTHER" id="PTHR42718:SF47">
    <property type="entry name" value="METHYL VIOLOGEN RESISTANCE PROTEIN SMVA"/>
    <property type="match status" value="1"/>
</dbReference>
<dbReference type="PROSITE" id="PS50850">
    <property type="entry name" value="MFS"/>
    <property type="match status" value="1"/>
</dbReference>
<dbReference type="PRINTS" id="PR01036">
    <property type="entry name" value="TCRTETB"/>
</dbReference>
<dbReference type="SUPFAM" id="SSF103473">
    <property type="entry name" value="MFS general substrate transporter"/>
    <property type="match status" value="1"/>
</dbReference>
<feature type="domain" description="Major facilitator superfamily (MFS) profile" evidence="10">
    <location>
        <begin position="33"/>
        <end position="520"/>
    </location>
</feature>
<evidence type="ECO:0000313" key="11">
    <source>
        <dbReference type="EMBL" id="TGB03118.1"/>
    </source>
</evidence>
<dbReference type="InterPro" id="IPR020846">
    <property type="entry name" value="MFS_dom"/>
</dbReference>
<accession>A0A4Z0H1T0</accession>
<organism evidence="11 12">
    <name type="scientific">Streptomyces palmae</name>
    <dbReference type="NCBI Taxonomy" id="1701085"/>
    <lineage>
        <taxon>Bacteria</taxon>
        <taxon>Bacillati</taxon>
        <taxon>Actinomycetota</taxon>
        <taxon>Actinomycetes</taxon>
        <taxon>Kitasatosporales</taxon>
        <taxon>Streptomycetaceae</taxon>
        <taxon>Streptomyces</taxon>
    </lineage>
</organism>
<feature type="transmembrane region" description="Helical" evidence="9">
    <location>
        <begin position="288"/>
        <end position="313"/>
    </location>
</feature>
<dbReference type="PANTHER" id="PTHR42718">
    <property type="entry name" value="MAJOR FACILITATOR SUPERFAMILY MULTIDRUG TRANSPORTER MFSC"/>
    <property type="match status" value="1"/>
</dbReference>
<feature type="transmembrane region" description="Helical" evidence="9">
    <location>
        <begin position="124"/>
        <end position="145"/>
    </location>
</feature>
<feature type="transmembrane region" description="Helical" evidence="9">
    <location>
        <begin position="183"/>
        <end position="207"/>
    </location>
</feature>
<dbReference type="RefSeq" id="WP_135340465.1">
    <property type="nucleotide sequence ID" value="NZ_JBHLTX010000052.1"/>
</dbReference>
<dbReference type="EMBL" id="SRID01000200">
    <property type="protein sequence ID" value="TGB03118.1"/>
    <property type="molecule type" value="Genomic_DNA"/>
</dbReference>
<comment type="caution">
    <text evidence="11">The sequence shown here is derived from an EMBL/GenBank/DDBJ whole genome shotgun (WGS) entry which is preliminary data.</text>
</comment>
<evidence type="ECO:0000256" key="7">
    <source>
        <dbReference type="ARBA" id="ARBA00023251"/>
    </source>
</evidence>
<feature type="transmembrane region" description="Helical" evidence="9">
    <location>
        <begin position="157"/>
        <end position="177"/>
    </location>
</feature>
<dbReference type="InterPro" id="IPR036259">
    <property type="entry name" value="MFS_trans_sf"/>
</dbReference>
<feature type="region of interest" description="Disordered" evidence="8">
    <location>
        <begin position="1"/>
        <end position="22"/>
    </location>
</feature>
<feature type="compositionally biased region" description="Basic and acidic residues" evidence="8">
    <location>
        <begin position="7"/>
        <end position="16"/>
    </location>
</feature>
<dbReference type="InterPro" id="IPR011701">
    <property type="entry name" value="MFS"/>
</dbReference>
<feature type="transmembrane region" description="Helical" evidence="9">
    <location>
        <begin position="248"/>
        <end position="267"/>
    </location>
</feature>
<sequence>MSGTTTARDRRTADVPRHRRGTGAGGGTNRWLVLIMLCVSLLLVAVDGTVLHVAVPAVSEHLRPGPIELLWIVDAYPLVCASLLILFGTLGDRVGRRRILLLGYGLFGAASALAAFAGSPQVLIVARALLGVGGAMIMPATLSILRQVFPDRRERALAIGIWSAVAGIGAAGGPLIGGLLLEHFWWGSVFLINLPLMAVALPVGRWLLPESAGDQDGPWDVLGALMAAFGLASLVLGIKRLGSETSPFGLLTLGCIAVGAVLLALFVRRQRRRSHPLVDLTLFSRPAFGISVGCIVLALLALVGLELIAAQYLQLVLGLTPLQTGLRLLPLTCAAMAAGVVGSKMLHRLGPRRMVSTGFLLTALAVASLTLMGLTDRPWVLLGGFVVLGFGLQMTLFGSYESMLNEAAAESAGGAAAIGETSYQLGAGMGIAFLGSVMNAAYAPGVSAISGVPSGDTHAARESLAEAYEVAHRLGGAPGEALRAAARASFVHGLHITMAVSSGLLLLGALAAQRLPRAMDCGTAQPDAGEGGTERVPDAPSTEKAASADDAEALADTAAAGDPADAEGSPDAVDDQRAVAPDQRHPAVAAEPSG</sequence>
<keyword evidence="4 9" id="KW-0812">Transmembrane</keyword>
<keyword evidence="2" id="KW-0813">Transport</keyword>
<feature type="compositionally biased region" description="Basic and acidic residues" evidence="8">
    <location>
        <begin position="574"/>
        <end position="585"/>
    </location>
</feature>
<feature type="transmembrane region" description="Helical" evidence="9">
    <location>
        <begin position="31"/>
        <end position="57"/>
    </location>
</feature>
<evidence type="ECO:0000256" key="2">
    <source>
        <dbReference type="ARBA" id="ARBA00022448"/>
    </source>
</evidence>
<keyword evidence="5 9" id="KW-1133">Transmembrane helix</keyword>
<feature type="transmembrane region" description="Helical" evidence="9">
    <location>
        <begin position="219"/>
        <end position="236"/>
    </location>
</feature>
<keyword evidence="3" id="KW-1003">Cell membrane</keyword>
<dbReference type="Gene3D" id="1.20.1250.20">
    <property type="entry name" value="MFS general substrate transporter like domains"/>
    <property type="match status" value="2"/>
</dbReference>
<evidence type="ECO:0000256" key="8">
    <source>
        <dbReference type="SAM" id="MobiDB-lite"/>
    </source>
</evidence>
<protein>
    <submittedName>
        <fullName evidence="11">MFS transporter</fullName>
    </submittedName>
</protein>